<dbReference type="RefSeq" id="WP_026396425.1">
    <property type="nucleotide sequence ID" value="NZ_AUBI01000001.1"/>
</dbReference>
<protein>
    <recommendedName>
        <fullName evidence="4">Lipoprotein</fullName>
    </recommendedName>
</protein>
<dbReference type="STRING" id="1120919.GCA_000429165_00128"/>
<name>A0A511X5K8_9PROT</name>
<gene>
    <name evidence="2" type="ORF">ANI02nite_01230</name>
</gene>
<sequence length="114" mass="12142">MFRTLRLALFVTSLPALVAACSPVQIGSFAMGRDCSVSELAKGTGWCSPAETPPPPQPYCTQGWSGVDCWSRPDLMPNVARQVSQGPTGLTPEQNAARLNMAYGNAPPSTQNPY</sequence>
<dbReference type="EMBL" id="BJYF01000001">
    <property type="protein sequence ID" value="GEN58239.1"/>
    <property type="molecule type" value="Genomic_DNA"/>
</dbReference>
<proteinExistence type="predicted"/>
<reference evidence="2 3" key="1">
    <citation type="submission" date="2019-07" db="EMBL/GenBank/DDBJ databases">
        <title>Whole genome shotgun sequence of Acetobacter nitrogenifigens NBRC 105050.</title>
        <authorList>
            <person name="Hosoyama A."/>
            <person name="Uohara A."/>
            <person name="Ohji S."/>
            <person name="Ichikawa N."/>
        </authorList>
    </citation>
    <scope>NUCLEOTIDE SEQUENCE [LARGE SCALE GENOMIC DNA]</scope>
    <source>
        <strain evidence="2 3">NBRC 105050</strain>
    </source>
</reference>
<evidence type="ECO:0000313" key="2">
    <source>
        <dbReference type="EMBL" id="GEN58239.1"/>
    </source>
</evidence>
<accession>A0A511X5K8</accession>
<evidence type="ECO:0008006" key="4">
    <source>
        <dbReference type="Google" id="ProtNLM"/>
    </source>
</evidence>
<evidence type="ECO:0000313" key="3">
    <source>
        <dbReference type="Proteomes" id="UP000321635"/>
    </source>
</evidence>
<organism evidence="2 3">
    <name type="scientific">Acetobacter nitrogenifigens DSM 23921 = NBRC 105050</name>
    <dbReference type="NCBI Taxonomy" id="1120919"/>
    <lineage>
        <taxon>Bacteria</taxon>
        <taxon>Pseudomonadati</taxon>
        <taxon>Pseudomonadota</taxon>
        <taxon>Alphaproteobacteria</taxon>
        <taxon>Acetobacterales</taxon>
        <taxon>Acetobacteraceae</taxon>
        <taxon>Acetobacter</taxon>
    </lineage>
</organism>
<evidence type="ECO:0000256" key="1">
    <source>
        <dbReference type="SAM" id="SignalP"/>
    </source>
</evidence>
<dbReference type="PROSITE" id="PS51257">
    <property type="entry name" value="PROKAR_LIPOPROTEIN"/>
    <property type="match status" value="1"/>
</dbReference>
<dbReference type="AlphaFoldDB" id="A0A511X5K8"/>
<comment type="caution">
    <text evidence="2">The sequence shown here is derived from an EMBL/GenBank/DDBJ whole genome shotgun (WGS) entry which is preliminary data.</text>
</comment>
<dbReference type="Proteomes" id="UP000321635">
    <property type="component" value="Unassembled WGS sequence"/>
</dbReference>
<keyword evidence="3" id="KW-1185">Reference proteome</keyword>
<dbReference type="OrthoDB" id="7280041at2"/>
<feature type="chain" id="PRO_5022160503" description="Lipoprotein" evidence="1">
    <location>
        <begin position="19"/>
        <end position="114"/>
    </location>
</feature>
<feature type="signal peptide" evidence="1">
    <location>
        <begin position="1"/>
        <end position="18"/>
    </location>
</feature>
<keyword evidence="1" id="KW-0732">Signal</keyword>